<evidence type="ECO:0000256" key="1">
    <source>
        <dbReference type="SAM" id="MobiDB-lite"/>
    </source>
</evidence>
<protein>
    <submittedName>
        <fullName evidence="2">Uncharacterized protein</fullName>
    </submittedName>
</protein>
<dbReference type="EMBL" id="GL732525">
    <property type="protein sequence ID" value="EFX88727.1"/>
    <property type="molecule type" value="Genomic_DNA"/>
</dbReference>
<dbReference type="HOGENOM" id="CLU_2544886_0_0_1"/>
<gene>
    <name evidence="2" type="ORF">DAPPUDRAFT_234061</name>
</gene>
<feature type="region of interest" description="Disordered" evidence="1">
    <location>
        <begin position="64"/>
        <end position="83"/>
    </location>
</feature>
<sequence length="83" mass="9613">MGKQFLIGYNRDLMHRNDLTGSQHIATHSVHTDGTRVIPKNLELTKMEIFPFEILLLQSKLPLMKGNRTRQKSPRDKADSKRL</sequence>
<accession>E9FUH0</accession>
<evidence type="ECO:0000313" key="3">
    <source>
        <dbReference type="Proteomes" id="UP000000305"/>
    </source>
</evidence>
<keyword evidence="3" id="KW-1185">Reference proteome</keyword>
<dbReference type="InParanoid" id="E9FUH0"/>
<organism evidence="2 3">
    <name type="scientific">Daphnia pulex</name>
    <name type="common">Water flea</name>
    <dbReference type="NCBI Taxonomy" id="6669"/>
    <lineage>
        <taxon>Eukaryota</taxon>
        <taxon>Metazoa</taxon>
        <taxon>Ecdysozoa</taxon>
        <taxon>Arthropoda</taxon>
        <taxon>Crustacea</taxon>
        <taxon>Branchiopoda</taxon>
        <taxon>Diplostraca</taxon>
        <taxon>Cladocera</taxon>
        <taxon>Anomopoda</taxon>
        <taxon>Daphniidae</taxon>
        <taxon>Daphnia</taxon>
    </lineage>
</organism>
<proteinExistence type="predicted"/>
<dbReference type="KEGG" id="dpx:DAPPUDRAFT_234061"/>
<dbReference type="AlphaFoldDB" id="E9FUH0"/>
<dbReference type="Proteomes" id="UP000000305">
    <property type="component" value="Unassembled WGS sequence"/>
</dbReference>
<name>E9FUH0_DAPPU</name>
<evidence type="ECO:0000313" key="2">
    <source>
        <dbReference type="EMBL" id="EFX88727.1"/>
    </source>
</evidence>
<reference evidence="2 3" key="1">
    <citation type="journal article" date="2011" name="Science">
        <title>The ecoresponsive genome of Daphnia pulex.</title>
        <authorList>
            <person name="Colbourne J.K."/>
            <person name="Pfrender M.E."/>
            <person name="Gilbert D."/>
            <person name="Thomas W.K."/>
            <person name="Tucker A."/>
            <person name="Oakley T.H."/>
            <person name="Tokishita S."/>
            <person name="Aerts A."/>
            <person name="Arnold G.J."/>
            <person name="Basu M.K."/>
            <person name="Bauer D.J."/>
            <person name="Caceres C.E."/>
            <person name="Carmel L."/>
            <person name="Casola C."/>
            <person name="Choi J.H."/>
            <person name="Detter J.C."/>
            <person name="Dong Q."/>
            <person name="Dusheyko S."/>
            <person name="Eads B.D."/>
            <person name="Frohlich T."/>
            <person name="Geiler-Samerotte K.A."/>
            <person name="Gerlach D."/>
            <person name="Hatcher P."/>
            <person name="Jogdeo S."/>
            <person name="Krijgsveld J."/>
            <person name="Kriventseva E.V."/>
            <person name="Kultz D."/>
            <person name="Laforsch C."/>
            <person name="Lindquist E."/>
            <person name="Lopez J."/>
            <person name="Manak J.R."/>
            <person name="Muller J."/>
            <person name="Pangilinan J."/>
            <person name="Patwardhan R.P."/>
            <person name="Pitluck S."/>
            <person name="Pritham E.J."/>
            <person name="Rechtsteiner A."/>
            <person name="Rho M."/>
            <person name="Rogozin I.B."/>
            <person name="Sakarya O."/>
            <person name="Salamov A."/>
            <person name="Schaack S."/>
            <person name="Shapiro H."/>
            <person name="Shiga Y."/>
            <person name="Skalitzky C."/>
            <person name="Smith Z."/>
            <person name="Souvorov A."/>
            <person name="Sung W."/>
            <person name="Tang Z."/>
            <person name="Tsuchiya D."/>
            <person name="Tu H."/>
            <person name="Vos H."/>
            <person name="Wang M."/>
            <person name="Wolf Y.I."/>
            <person name="Yamagata H."/>
            <person name="Yamada T."/>
            <person name="Ye Y."/>
            <person name="Shaw J.R."/>
            <person name="Andrews J."/>
            <person name="Crease T.J."/>
            <person name="Tang H."/>
            <person name="Lucas S.M."/>
            <person name="Robertson H.M."/>
            <person name="Bork P."/>
            <person name="Koonin E.V."/>
            <person name="Zdobnov E.M."/>
            <person name="Grigoriev I.V."/>
            <person name="Lynch M."/>
            <person name="Boore J.L."/>
        </authorList>
    </citation>
    <scope>NUCLEOTIDE SEQUENCE [LARGE SCALE GENOMIC DNA]</scope>
</reference>
<feature type="compositionally biased region" description="Basic and acidic residues" evidence="1">
    <location>
        <begin position="73"/>
        <end position="83"/>
    </location>
</feature>